<dbReference type="Pfam" id="PF01381">
    <property type="entry name" value="HTH_3"/>
    <property type="match status" value="1"/>
</dbReference>
<comment type="caution">
    <text evidence="3">The sequence shown here is derived from an EMBL/GenBank/DDBJ whole genome shotgun (WGS) entry which is preliminary data.</text>
</comment>
<proteinExistence type="predicted"/>
<feature type="domain" description="HTH cro/C1-type" evidence="2">
    <location>
        <begin position="11"/>
        <end position="65"/>
    </location>
</feature>
<dbReference type="SUPFAM" id="SSF51182">
    <property type="entry name" value="RmlC-like cupins"/>
    <property type="match status" value="1"/>
</dbReference>
<dbReference type="InterPro" id="IPR050807">
    <property type="entry name" value="TransReg_Diox_bact_type"/>
</dbReference>
<evidence type="ECO:0000259" key="2">
    <source>
        <dbReference type="PROSITE" id="PS50943"/>
    </source>
</evidence>
<evidence type="ECO:0000313" key="3">
    <source>
        <dbReference type="EMBL" id="GGP25586.1"/>
    </source>
</evidence>
<accession>A0ABQ2PJQ2</accession>
<name>A0ABQ2PJQ2_9NEIS</name>
<dbReference type="CDD" id="cd00093">
    <property type="entry name" value="HTH_XRE"/>
    <property type="match status" value="1"/>
</dbReference>
<dbReference type="PANTHER" id="PTHR46797">
    <property type="entry name" value="HTH-TYPE TRANSCRIPTIONAL REGULATOR"/>
    <property type="match status" value="1"/>
</dbReference>
<dbReference type="CDD" id="cd02209">
    <property type="entry name" value="cupin_XRE_C"/>
    <property type="match status" value="1"/>
</dbReference>
<keyword evidence="4" id="KW-1185">Reference proteome</keyword>
<evidence type="ECO:0000313" key="4">
    <source>
        <dbReference type="Proteomes" id="UP000621859"/>
    </source>
</evidence>
<organism evidence="3 4">
    <name type="scientific">Silvimonas amylolytica</name>
    <dbReference type="NCBI Taxonomy" id="449663"/>
    <lineage>
        <taxon>Bacteria</taxon>
        <taxon>Pseudomonadati</taxon>
        <taxon>Pseudomonadota</taxon>
        <taxon>Betaproteobacteria</taxon>
        <taxon>Neisseriales</taxon>
        <taxon>Chitinibacteraceae</taxon>
        <taxon>Silvimonas</taxon>
    </lineage>
</organism>
<dbReference type="Proteomes" id="UP000621859">
    <property type="component" value="Unassembled WGS sequence"/>
</dbReference>
<protein>
    <submittedName>
        <fullName evidence="3">Transcriptional regulator</fullName>
    </submittedName>
</protein>
<dbReference type="SUPFAM" id="SSF47413">
    <property type="entry name" value="lambda repressor-like DNA-binding domains"/>
    <property type="match status" value="1"/>
</dbReference>
<dbReference type="InterPro" id="IPR001387">
    <property type="entry name" value="Cro/C1-type_HTH"/>
</dbReference>
<dbReference type="Gene3D" id="1.10.260.40">
    <property type="entry name" value="lambda repressor-like DNA-binding domains"/>
    <property type="match status" value="1"/>
</dbReference>
<dbReference type="SMART" id="SM00530">
    <property type="entry name" value="HTH_XRE"/>
    <property type="match status" value="1"/>
</dbReference>
<gene>
    <name evidence="3" type="ORF">GCM10010971_14050</name>
</gene>
<reference evidence="4" key="1">
    <citation type="journal article" date="2019" name="Int. J. Syst. Evol. Microbiol.">
        <title>The Global Catalogue of Microorganisms (GCM) 10K type strain sequencing project: providing services to taxonomists for standard genome sequencing and annotation.</title>
        <authorList>
            <consortium name="The Broad Institute Genomics Platform"/>
            <consortium name="The Broad Institute Genome Sequencing Center for Infectious Disease"/>
            <person name="Wu L."/>
            <person name="Ma J."/>
        </authorList>
    </citation>
    <scope>NUCLEOTIDE SEQUENCE [LARGE SCALE GENOMIC DNA]</scope>
    <source>
        <strain evidence="4">CGMCC 1.8860</strain>
    </source>
</reference>
<dbReference type="Gene3D" id="2.60.120.10">
    <property type="entry name" value="Jelly Rolls"/>
    <property type="match status" value="1"/>
</dbReference>
<evidence type="ECO:0000256" key="1">
    <source>
        <dbReference type="ARBA" id="ARBA00023125"/>
    </source>
</evidence>
<dbReference type="EMBL" id="BMLY01000002">
    <property type="protein sequence ID" value="GGP25586.1"/>
    <property type="molecule type" value="Genomic_DNA"/>
</dbReference>
<sequence>MSIDRLIAERIAFLRNAQQLSLAQLAERSDVSKAMISKIERMESSPTAAVLGRLAAGLGVPLTRLLAEDEPDNRSPLRRFGIQETWQDPSTGYLRRQVAALDEPSGTELVEIELPAGARIDYPPWHTRPHRQRLWVLEGSLEVHYGEECYQLAAGDQLDFALDKPVSYVANSTTQCRYLLNVLHTQKP</sequence>
<dbReference type="InterPro" id="IPR010982">
    <property type="entry name" value="Lambda_DNA-bd_dom_sf"/>
</dbReference>
<dbReference type="InterPro" id="IPR014710">
    <property type="entry name" value="RmlC-like_jellyroll"/>
</dbReference>
<keyword evidence="1" id="KW-0238">DNA-binding</keyword>
<dbReference type="PANTHER" id="PTHR46797:SF10">
    <property type="entry name" value="BLR1115 PROTEIN"/>
    <property type="match status" value="1"/>
</dbReference>
<dbReference type="RefSeq" id="WP_188690972.1">
    <property type="nucleotide sequence ID" value="NZ_BMLY01000002.1"/>
</dbReference>
<dbReference type="PROSITE" id="PS50943">
    <property type="entry name" value="HTH_CROC1"/>
    <property type="match status" value="1"/>
</dbReference>
<dbReference type="InterPro" id="IPR011051">
    <property type="entry name" value="RmlC_Cupin_sf"/>
</dbReference>